<evidence type="ECO:0000313" key="1">
    <source>
        <dbReference type="EMBL" id="VTP64503.1"/>
    </source>
</evidence>
<accession>A0A4V6YXV3</accession>
<keyword evidence="1" id="KW-0418">Kinase</keyword>
<organism evidence="1 2">
    <name type="scientific">Leclercia adecarboxylata</name>
    <dbReference type="NCBI Taxonomy" id="83655"/>
    <lineage>
        <taxon>Bacteria</taxon>
        <taxon>Pseudomonadati</taxon>
        <taxon>Pseudomonadota</taxon>
        <taxon>Gammaproteobacteria</taxon>
        <taxon>Enterobacterales</taxon>
        <taxon>Enterobacteriaceae</taxon>
        <taxon>Leclercia</taxon>
    </lineage>
</organism>
<dbReference type="EC" id="2.7.4.16" evidence="1"/>
<keyword evidence="1" id="KW-0808">Transferase</keyword>
<sequence>MRRHVEPDQALRWALSGGEDYELCFTVPELNRGTLDVALANLGAGYLYRPDYAEKRRIAVCAERFAGNARLERVRSLRIVLCGVYCRVAASPYPAYRYFEKPGTREAPPGFFI</sequence>
<dbReference type="Gene3D" id="3.90.650.10">
    <property type="entry name" value="PurM-like C-terminal domain"/>
    <property type="match status" value="1"/>
</dbReference>
<dbReference type="AlphaFoldDB" id="A0A4V6YXV3"/>
<reference evidence="1 2" key="1">
    <citation type="submission" date="2019-05" db="EMBL/GenBank/DDBJ databases">
        <authorList>
            <consortium name="Pathogen Informatics"/>
        </authorList>
    </citation>
    <scope>NUCLEOTIDE SEQUENCE [LARGE SCALE GENOMIC DNA]</scope>
    <source>
        <strain evidence="1 2">NCTC13032</strain>
    </source>
</reference>
<dbReference type="InterPro" id="IPR036676">
    <property type="entry name" value="PurM-like_C_sf"/>
</dbReference>
<dbReference type="Proteomes" id="UP000310719">
    <property type="component" value="Chromosome"/>
</dbReference>
<dbReference type="EMBL" id="LR590464">
    <property type="protein sequence ID" value="VTP64503.1"/>
    <property type="molecule type" value="Genomic_DNA"/>
</dbReference>
<protein>
    <submittedName>
        <fullName evidence="1">Thiamine-monophosphate kinase</fullName>
        <ecNumber evidence="1">2.7.4.16</ecNumber>
    </submittedName>
</protein>
<gene>
    <name evidence="1" type="primary">thiL_2</name>
    <name evidence="1" type="ORF">NCTC13032_01513</name>
</gene>
<name>A0A4V6YXV3_9ENTR</name>
<dbReference type="GO" id="GO:0009030">
    <property type="term" value="F:thiamine-phosphate kinase activity"/>
    <property type="evidence" value="ECO:0007669"/>
    <property type="project" value="UniProtKB-EC"/>
</dbReference>
<proteinExistence type="predicted"/>
<evidence type="ECO:0000313" key="2">
    <source>
        <dbReference type="Proteomes" id="UP000310719"/>
    </source>
</evidence>